<dbReference type="PANTHER" id="PTHR13847:SF280">
    <property type="entry name" value="D-AMINO ACID DEHYDROGENASE"/>
    <property type="match status" value="1"/>
</dbReference>
<evidence type="ECO:0000256" key="2">
    <source>
        <dbReference type="ARBA" id="ARBA00023002"/>
    </source>
</evidence>
<keyword evidence="2" id="KW-0560">Oxidoreductase</keyword>
<evidence type="ECO:0000259" key="3">
    <source>
        <dbReference type="Pfam" id="PF01266"/>
    </source>
</evidence>
<reference evidence="4 5" key="1">
    <citation type="submission" date="2023-10" db="EMBL/GenBank/DDBJ databases">
        <title>Bacteria for the degradation of biodegradable plastic PBAT(Polybutylene adipate terephthalate).</title>
        <authorList>
            <person name="Weon H.-Y."/>
            <person name="Yeon J."/>
        </authorList>
    </citation>
    <scope>NUCLEOTIDE SEQUENCE [LARGE SCALE GENOMIC DNA]</scope>
    <source>
        <strain evidence="4 5">SBD 7-3</strain>
    </source>
</reference>
<evidence type="ECO:0000256" key="1">
    <source>
        <dbReference type="ARBA" id="ARBA00009410"/>
    </source>
</evidence>
<evidence type="ECO:0000313" key="5">
    <source>
        <dbReference type="Proteomes" id="UP001303946"/>
    </source>
</evidence>
<dbReference type="PANTHER" id="PTHR13847">
    <property type="entry name" value="SARCOSINE DEHYDROGENASE-RELATED"/>
    <property type="match status" value="1"/>
</dbReference>
<dbReference type="InterPro" id="IPR006076">
    <property type="entry name" value="FAD-dep_OxRdtase"/>
</dbReference>
<accession>A0ABZ0D0L2</accession>
<proteinExistence type="inferred from homology"/>
<name>A0ABZ0D0L2_9BURK</name>
<gene>
    <name evidence="4" type="ORF">RXV79_11660</name>
</gene>
<feature type="domain" description="FAD dependent oxidoreductase" evidence="3">
    <location>
        <begin position="2"/>
        <end position="425"/>
    </location>
</feature>
<dbReference type="RefSeq" id="WP_316703580.1">
    <property type="nucleotide sequence ID" value="NZ_CP136336.1"/>
</dbReference>
<sequence length="446" mass="48580">MRVAVIGAGIVGVTSAYELAADGHDVTVFERRGSVAAESSFANAGVIAPGYVTPWASPGMPWHVMSHLFQRHAPVRLNARLGASTLGWMWRWWRACRPAAYRSNRANLQRLANYSKQRLHKLTHALQLDYERAEGYLVLLRSAREAERAQATLDQLKEAGIRHHLLDAAQCRQVEPGLSADAPLHAGVHLPHDEVGNCRQFALLLRTEAERLGAKFRFHTNVQSLGPGSRPTLTRVYSPMEESTWVSADAARLDGPPTDVLPFEPETETFDAVVICAAVDSTRLLRPHGLKLPLAPVYGYSVTAPLRKLDAHPDLGPRSAVMDERYKVAVSRFGSRLRVAGSAELGGRPERHHKAALATLYKVLNDWFPGAAHMSQAQVWKGARPMLPDGPPLLGESGLPGVWLNLGHGSSGWALACGSARVVADAVSSRAAAIDTEGLGLERLRH</sequence>
<dbReference type="Gene3D" id="3.50.50.60">
    <property type="entry name" value="FAD/NAD(P)-binding domain"/>
    <property type="match status" value="3"/>
</dbReference>
<keyword evidence="5" id="KW-1185">Reference proteome</keyword>
<dbReference type="SUPFAM" id="SSF51971">
    <property type="entry name" value="Nucleotide-binding domain"/>
    <property type="match status" value="1"/>
</dbReference>
<comment type="similarity">
    <text evidence="1">Belongs to the DadA oxidoreductase family.</text>
</comment>
<dbReference type="Pfam" id="PF01266">
    <property type="entry name" value="DAO"/>
    <property type="match status" value="1"/>
</dbReference>
<dbReference type="SUPFAM" id="SSF54373">
    <property type="entry name" value="FAD-linked reductases, C-terminal domain"/>
    <property type="match status" value="1"/>
</dbReference>
<dbReference type="Gene3D" id="3.30.9.10">
    <property type="entry name" value="D-Amino Acid Oxidase, subunit A, domain 2"/>
    <property type="match status" value="2"/>
</dbReference>
<protein>
    <submittedName>
        <fullName evidence="4">FAD-dependent oxidoreductase</fullName>
    </submittedName>
</protein>
<organism evidence="4 5">
    <name type="scientific">Piscinibacter gummiphilus</name>
    <dbReference type="NCBI Taxonomy" id="946333"/>
    <lineage>
        <taxon>Bacteria</taxon>
        <taxon>Pseudomonadati</taxon>
        <taxon>Pseudomonadota</taxon>
        <taxon>Betaproteobacteria</taxon>
        <taxon>Burkholderiales</taxon>
        <taxon>Sphaerotilaceae</taxon>
        <taxon>Piscinibacter</taxon>
    </lineage>
</organism>
<dbReference type="Proteomes" id="UP001303946">
    <property type="component" value="Chromosome"/>
</dbReference>
<evidence type="ECO:0000313" key="4">
    <source>
        <dbReference type="EMBL" id="WOB10685.1"/>
    </source>
</evidence>
<dbReference type="InterPro" id="IPR036188">
    <property type="entry name" value="FAD/NAD-bd_sf"/>
</dbReference>
<dbReference type="EMBL" id="CP136336">
    <property type="protein sequence ID" value="WOB10685.1"/>
    <property type="molecule type" value="Genomic_DNA"/>
</dbReference>